<dbReference type="Gene3D" id="2.160.20.10">
    <property type="entry name" value="Single-stranded right-handed beta-helix, Pectin lyase-like"/>
    <property type="match status" value="1"/>
</dbReference>
<organism evidence="6 7">
    <name type="scientific">Proteiniphilum saccharofermentans</name>
    <dbReference type="NCBI Taxonomy" id="1642647"/>
    <lineage>
        <taxon>Bacteria</taxon>
        <taxon>Pseudomonadati</taxon>
        <taxon>Bacteroidota</taxon>
        <taxon>Bacteroidia</taxon>
        <taxon>Bacteroidales</taxon>
        <taxon>Dysgonomonadaceae</taxon>
        <taxon>Proteiniphilum</taxon>
    </lineage>
</organism>
<dbReference type="Proteomes" id="UP000187464">
    <property type="component" value="Chromosome I"/>
</dbReference>
<dbReference type="PROSITE" id="PS51257">
    <property type="entry name" value="PROKAR_LIPOPROTEIN"/>
    <property type="match status" value="1"/>
</dbReference>
<name>A0A1R3T1C6_9BACT</name>
<dbReference type="STRING" id="1642647.PSM36_3429"/>
<reference evidence="6 7" key="1">
    <citation type="submission" date="2016-08" db="EMBL/GenBank/DDBJ databases">
        <authorList>
            <person name="Seilhamer J.J."/>
        </authorList>
    </citation>
    <scope>NUCLEOTIDE SEQUENCE [LARGE SCALE GENOMIC DNA]</scope>
    <source>
        <strain evidence="6">M3/6</strain>
    </source>
</reference>
<evidence type="ECO:0000256" key="5">
    <source>
        <dbReference type="SAM" id="SignalP"/>
    </source>
</evidence>
<evidence type="ECO:0000256" key="3">
    <source>
        <dbReference type="ARBA" id="ARBA00023295"/>
    </source>
</evidence>
<sequence length="557" mass="62314">MQKINFLVLFALLLTYGCNAQQSQNYKYAYLYEDLPFEMPYVHVPVFPDNQVNVADFGGNPNGIALNTEAFEKAMEALSQKGGGTLVVPKGVWFSGPIVFRSNINMHLEKGALILFSPDFDLYPLVETIFEGLDTRRCQSPISGRNLENIAITGQGSINGYGEAWRPLKKEKVTERQWKQVVTSGGFVHNGNYWFPTEGSLKGYLMSDMNVPRQDMTEEQWLEIKDFLRPVMVSFIECKNVYLQGVLFENSPAWNIHPLMCENVIIDGVYVKNPNYSQNGDGIDLESCINSIIVNSIFDVGDDAICIKSGKDEDGRRRARPTENLIVDNCKVFHGHGGFIVGSEMSGGVKNISVKNCQFLGTDVGLRFKSTRGRGGVVENIYISDIYMYNIVTESFLFDLYYGGKSASESLADGDTTPTGGQAFPVNEETPVFRNIYVKNLVSRNARRAMFFNGLPEMNIENINLENAFITARYGAEFSESKDITFKDVTVIPEEGSAYLFNNVKNFRSENLVFELNESGKVARITGSKNAGIYLSGLPENRIEIASEVDKSEIKYQ</sequence>
<dbReference type="InterPro" id="IPR012334">
    <property type="entry name" value="Pectin_lyas_fold"/>
</dbReference>
<dbReference type="InterPro" id="IPR006626">
    <property type="entry name" value="PbH1"/>
</dbReference>
<evidence type="ECO:0000256" key="4">
    <source>
        <dbReference type="RuleBase" id="RU361169"/>
    </source>
</evidence>
<dbReference type="AlphaFoldDB" id="A0A1R3T1C6"/>
<accession>A0A1R3T1C6</accession>
<dbReference type="InterPro" id="IPR011050">
    <property type="entry name" value="Pectin_lyase_fold/virulence"/>
</dbReference>
<dbReference type="PROSITE" id="PS00502">
    <property type="entry name" value="POLYGALACTURONASE"/>
    <property type="match status" value="1"/>
</dbReference>
<gene>
    <name evidence="6" type="ORF">PSM36_3429</name>
</gene>
<keyword evidence="5" id="KW-0732">Signal</keyword>
<dbReference type="SUPFAM" id="SSF51126">
    <property type="entry name" value="Pectin lyase-like"/>
    <property type="match status" value="1"/>
</dbReference>
<dbReference type="Pfam" id="PF00295">
    <property type="entry name" value="Glyco_hydro_28"/>
    <property type="match status" value="1"/>
</dbReference>
<dbReference type="PANTHER" id="PTHR31339">
    <property type="entry name" value="PECTIN LYASE-RELATED"/>
    <property type="match status" value="1"/>
</dbReference>
<keyword evidence="7" id="KW-1185">Reference proteome</keyword>
<evidence type="ECO:0000313" key="7">
    <source>
        <dbReference type="Proteomes" id="UP000187464"/>
    </source>
</evidence>
<evidence type="ECO:0000256" key="2">
    <source>
        <dbReference type="ARBA" id="ARBA00022801"/>
    </source>
</evidence>
<evidence type="ECO:0000256" key="1">
    <source>
        <dbReference type="ARBA" id="ARBA00008834"/>
    </source>
</evidence>
<comment type="similarity">
    <text evidence="1 4">Belongs to the glycosyl hydrolase 28 family.</text>
</comment>
<dbReference type="InterPro" id="IPR051801">
    <property type="entry name" value="GH28_Enzymes"/>
</dbReference>
<dbReference type="InterPro" id="IPR000743">
    <property type="entry name" value="Glyco_hydro_28"/>
</dbReference>
<protein>
    <submittedName>
        <fullName evidence="6">Exo-poly-alpha-D-galacturonosidase</fullName>
        <ecNumber evidence="6">3.2.1.82</ecNumber>
    </submittedName>
</protein>
<dbReference type="SMART" id="SM00710">
    <property type="entry name" value="PbH1"/>
    <property type="match status" value="6"/>
</dbReference>
<dbReference type="EMBL" id="LT605205">
    <property type="protein sequence ID" value="SCD22213.1"/>
    <property type="molecule type" value="Genomic_DNA"/>
</dbReference>
<feature type="chain" id="PRO_5012842452" evidence="5">
    <location>
        <begin position="21"/>
        <end position="557"/>
    </location>
</feature>
<keyword evidence="3 4" id="KW-0326">Glycosidase</keyword>
<dbReference type="GO" id="GO:0004650">
    <property type="term" value="F:polygalacturonase activity"/>
    <property type="evidence" value="ECO:0007669"/>
    <property type="project" value="InterPro"/>
</dbReference>
<evidence type="ECO:0000313" key="6">
    <source>
        <dbReference type="EMBL" id="SCD22213.1"/>
    </source>
</evidence>
<feature type="signal peptide" evidence="5">
    <location>
        <begin position="1"/>
        <end position="20"/>
    </location>
</feature>
<dbReference type="KEGG" id="psac:PSM36_3429"/>
<dbReference type="GO" id="GO:0033917">
    <property type="term" value="F:exo-poly-alpha-galacturonosidase activity"/>
    <property type="evidence" value="ECO:0007669"/>
    <property type="project" value="UniProtKB-EC"/>
</dbReference>
<dbReference type="GO" id="GO:0005975">
    <property type="term" value="P:carbohydrate metabolic process"/>
    <property type="evidence" value="ECO:0007669"/>
    <property type="project" value="InterPro"/>
</dbReference>
<proteinExistence type="inferred from homology"/>
<dbReference type="RefSeq" id="WP_076931885.1">
    <property type="nucleotide sequence ID" value="NZ_LT605205.1"/>
</dbReference>
<dbReference type="EC" id="3.2.1.82" evidence="6"/>
<keyword evidence="2 4" id="KW-0378">Hydrolase</keyword>
<dbReference type="PANTHER" id="PTHR31339:SF9">
    <property type="entry name" value="PLASMIN AND FIBRONECTIN-BINDING PROTEIN A"/>
    <property type="match status" value="1"/>
</dbReference>